<proteinExistence type="predicted"/>
<dbReference type="Gene3D" id="2.30.29.30">
    <property type="entry name" value="Pleckstrin-homology domain (PH domain)/Phosphotyrosine-binding domain (PTB)"/>
    <property type="match status" value="1"/>
</dbReference>
<reference evidence="3 4" key="1">
    <citation type="submission" date="2021-12" db="EMBL/GenBank/DDBJ databases">
        <title>High titer production of polyol ester of fatty acids by Rhodotorula paludigena BS15 towards product separation-free biomass refinery.</title>
        <authorList>
            <person name="Mano J."/>
            <person name="Ono H."/>
            <person name="Tanaka T."/>
            <person name="Naito K."/>
            <person name="Sushida H."/>
            <person name="Ike M."/>
            <person name="Tokuyasu K."/>
            <person name="Kitaoka M."/>
        </authorList>
    </citation>
    <scope>NUCLEOTIDE SEQUENCE [LARGE SCALE GENOMIC DNA]</scope>
    <source>
        <strain evidence="3 4">BS15</strain>
    </source>
</reference>
<dbReference type="PANTHER" id="PTHR31534:SF3">
    <property type="entry name" value="HPC2-RELATED DOMAIN-CONTAINING PROTEIN"/>
    <property type="match status" value="1"/>
</dbReference>
<evidence type="ECO:0000256" key="1">
    <source>
        <dbReference type="SAM" id="MobiDB-lite"/>
    </source>
</evidence>
<sequence>MSLDVSEPDIAASYADLLRPDGPIDWFILGHGGTSTKLFLLDSGNGGLEELRARLVATEVLYGLLKVQDRILLWSQIPDGVGGIKRAQHGDRLFPTPRLSSADPSNSPTNGTAPHAFPASSAPATASSAPRLMPHSPSHPEDEWRRQTHSRPSSPLTPADSGAVSPGLFESAAAAMLVSSPSDPSVSRLALPVQEIPVDVVDEDGSVARAVPAPLSDSGAAQPDTTSAQAHAPETEAVVDEVEQKTRALEIEKREDAARLEREKREREAEAAARAREEEERRRADAEAEYRRQAEEELEREQAAEEARRKAIEEKARLRAEEEERQRAAAEEELARAEEEARLAEAQRVLEQQRIEEDRRRAEEAEKARLEEEERTRKAEEEMRLLIERQRAEKQLREEEEARDAGEVMLSGTVNVQGGGSMLWRRRYFRLRQTGLELYKSESDTHTIVDSVAIANIDRITNPEEALVPHSFKLTLKDEDEWLFYYNTAEETEALVEALQCAMRR</sequence>
<dbReference type="EMBL" id="BQKY01000009">
    <property type="protein sequence ID" value="GJN91577.1"/>
    <property type="molecule type" value="Genomic_DNA"/>
</dbReference>
<dbReference type="InterPro" id="IPR029006">
    <property type="entry name" value="ADF-H/Gelsolin-like_dom_sf"/>
</dbReference>
<feature type="region of interest" description="Disordered" evidence="1">
    <location>
        <begin position="355"/>
        <end position="375"/>
    </location>
</feature>
<evidence type="ECO:0000259" key="2">
    <source>
        <dbReference type="PROSITE" id="PS50003"/>
    </source>
</evidence>
<feature type="region of interest" description="Disordered" evidence="1">
    <location>
        <begin position="257"/>
        <end position="310"/>
    </location>
</feature>
<comment type="caution">
    <text evidence="3">The sequence shown here is derived from an EMBL/GenBank/DDBJ whole genome shotgun (WGS) entry which is preliminary data.</text>
</comment>
<dbReference type="PROSITE" id="PS50003">
    <property type="entry name" value="PH_DOMAIN"/>
    <property type="match status" value="1"/>
</dbReference>
<dbReference type="InterPro" id="IPR053109">
    <property type="entry name" value="Ser/Thr-Kinase-Related"/>
</dbReference>
<dbReference type="SMART" id="SM00233">
    <property type="entry name" value="PH"/>
    <property type="match status" value="1"/>
</dbReference>
<name>A0AAV5GQ04_9BASI</name>
<evidence type="ECO:0000313" key="3">
    <source>
        <dbReference type="EMBL" id="GJN91577.1"/>
    </source>
</evidence>
<feature type="compositionally biased region" description="Low complexity" evidence="1">
    <location>
        <begin position="113"/>
        <end position="130"/>
    </location>
</feature>
<dbReference type="AlphaFoldDB" id="A0AAV5GQ04"/>
<keyword evidence="4" id="KW-1185">Reference proteome</keyword>
<dbReference type="SUPFAM" id="SSF55753">
    <property type="entry name" value="Actin depolymerizing proteins"/>
    <property type="match status" value="1"/>
</dbReference>
<evidence type="ECO:0000313" key="4">
    <source>
        <dbReference type="Proteomes" id="UP001342314"/>
    </source>
</evidence>
<dbReference type="InterPro" id="IPR001849">
    <property type="entry name" value="PH_domain"/>
</dbReference>
<dbReference type="Proteomes" id="UP001342314">
    <property type="component" value="Unassembled WGS sequence"/>
</dbReference>
<feature type="domain" description="PH" evidence="2">
    <location>
        <begin position="407"/>
        <end position="504"/>
    </location>
</feature>
<dbReference type="PANTHER" id="PTHR31534">
    <property type="entry name" value="ATAXIN 7, ISOFORM A"/>
    <property type="match status" value="1"/>
</dbReference>
<feature type="compositionally biased region" description="Polar residues" evidence="1">
    <location>
        <begin position="98"/>
        <end position="112"/>
    </location>
</feature>
<feature type="region of interest" description="Disordered" evidence="1">
    <location>
        <begin position="211"/>
        <end position="240"/>
    </location>
</feature>
<feature type="region of interest" description="Disordered" evidence="1">
    <location>
        <begin position="88"/>
        <end position="165"/>
    </location>
</feature>
<dbReference type="SUPFAM" id="SSF50729">
    <property type="entry name" value="PH domain-like"/>
    <property type="match status" value="1"/>
</dbReference>
<gene>
    <name evidence="3" type="ORF">Rhopal_004600-T1</name>
</gene>
<dbReference type="InterPro" id="IPR011993">
    <property type="entry name" value="PH-like_dom_sf"/>
</dbReference>
<organism evidence="3 4">
    <name type="scientific">Rhodotorula paludigena</name>
    <dbReference type="NCBI Taxonomy" id="86838"/>
    <lineage>
        <taxon>Eukaryota</taxon>
        <taxon>Fungi</taxon>
        <taxon>Dikarya</taxon>
        <taxon>Basidiomycota</taxon>
        <taxon>Pucciniomycotina</taxon>
        <taxon>Microbotryomycetes</taxon>
        <taxon>Sporidiobolales</taxon>
        <taxon>Sporidiobolaceae</taxon>
        <taxon>Rhodotorula</taxon>
    </lineage>
</organism>
<dbReference type="Pfam" id="PF00169">
    <property type="entry name" value="PH"/>
    <property type="match status" value="1"/>
</dbReference>
<dbReference type="CDD" id="cd00821">
    <property type="entry name" value="PH"/>
    <property type="match status" value="1"/>
</dbReference>
<accession>A0AAV5GQ04</accession>
<protein>
    <recommendedName>
        <fullName evidence="2">PH domain-containing protein</fullName>
    </recommendedName>
</protein>
<dbReference type="Gene3D" id="3.40.20.10">
    <property type="entry name" value="Severin"/>
    <property type="match status" value="1"/>
</dbReference>